<evidence type="ECO:0000313" key="3">
    <source>
        <dbReference type="EMBL" id="CAF1575975.1"/>
    </source>
</evidence>
<keyword evidence="1" id="KW-0812">Transmembrane</keyword>
<name>A0A815YTD5_ADIRI</name>
<reference evidence="3" key="1">
    <citation type="submission" date="2021-02" db="EMBL/GenBank/DDBJ databases">
        <authorList>
            <person name="Nowell W R."/>
        </authorList>
    </citation>
    <scope>NUCLEOTIDE SEQUENCE</scope>
</reference>
<dbReference type="EMBL" id="CAJNOJ010000580">
    <property type="protein sequence ID" value="CAF1489437.1"/>
    <property type="molecule type" value="Genomic_DNA"/>
</dbReference>
<feature type="transmembrane region" description="Helical" evidence="1">
    <location>
        <begin position="162"/>
        <end position="183"/>
    </location>
</feature>
<dbReference type="AlphaFoldDB" id="A0A815YTD5"/>
<keyword evidence="1" id="KW-1133">Transmembrane helix</keyword>
<gene>
    <name evidence="2" type="ORF">EDS130_LOCUS41930</name>
    <name evidence="3" type="ORF">XAT740_LOCUS44960</name>
</gene>
<dbReference type="Proteomes" id="UP000663852">
    <property type="component" value="Unassembled WGS sequence"/>
</dbReference>
<dbReference type="OrthoDB" id="10017113at2759"/>
<dbReference type="Proteomes" id="UP000663828">
    <property type="component" value="Unassembled WGS sequence"/>
</dbReference>
<evidence type="ECO:0000313" key="4">
    <source>
        <dbReference type="Proteomes" id="UP000663828"/>
    </source>
</evidence>
<evidence type="ECO:0000313" key="2">
    <source>
        <dbReference type="EMBL" id="CAF1489437.1"/>
    </source>
</evidence>
<evidence type="ECO:0000256" key="1">
    <source>
        <dbReference type="SAM" id="Phobius"/>
    </source>
</evidence>
<proteinExistence type="predicted"/>
<accession>A0A815YTD5</accession>
<comment type="caution">
    <text evidence="3">The sequence shown here is derived from an EMBL/GenBank/DDBJ whole genome shotgun (WGS) entry which is preliminary data.</text>
</comment>
<feature type="transmembrane region" description="Helical" evidence="1">
    <location>
        <begin position="89"/>
        <end position="116"/>
    </location>
</feature>
<keyword evidence="4" id="KW-1185">Reference proteome</keyword>
<dbReference type="EMBL" id="CAJNOR010005780">
    <property type="protein sequence ID" value="CAF1575975.1"/>
    <property type="molecule type" value="Genomic_DNA"/>
</dbReference>
<feature type="transmembrane region" description="Helical" evidence="1">
    <location>
        <begin position="189"/>
        <end position="211"/>
    </location>
</feature>
<protein>
    <recommendedName>
        <fullName evidence="5">PARP catalytic domain-containing protein</fullName>
    </recommendedName>
</protein>
<evidence type="ECO:0008006" key="5">
    <source>
        <dbReference type="Google" id="ProtNLM"/>
    </source>
</evidence>
<organism evidence="3 4">
    <name type="scientific">Adineta ricciae</name>
    <name type="common">Rotifer</name>
    <dbReference type="NCBI Taxonomy" id="249248"/>
    <lineage>
        <taxon>Eukaryota</taxon>
        <taxon>Metazoa</taxon>
        <taxon>Spiralia</taxon>
        <taxon>Gnathifera</taxon>
        <taxon>Rotifera</taxon>
        <taxon>Eurotatoria</taxon>
        <taxon>Bdelloidea</taxon>
        <taxon>Adinetida</taxon>
        <taxon>Adinetidae</taxon>
        <taxon>Adineta</taxon>
    </lineage>
</organism>
<keyword evidence="1" id="KW-0472">Membrane</keyword>
<sequence length="432" mass="50299">MIHIVSGLEGIFAFNTNDLKGIESVRYSVEFNYEKMCWYLYVHQLRFLVSTGCLDIIAALIRIYCYVAKADISGWMESSSVFGDKDNLIYTGFILDCISCIIPASAMIVMFLLMLGNCCQNYGTSRLQTGEFYAKIGAAPIRRMLTMRCNCPCYRTRPKFRFINRVILLILCVLFRIISSILYSVGGRTLLVIVCSISIVFLLISLAYDYYHYRMWWHYRPEKDTRHTKYSSKHRRFLPYHILGDNRDPMTLGNEPCTHEPCDNRKLEHILIYHYSDHRPQQRWFDISNQTQFYVGFHRRGAEKAIKIAHSEMPLSRKEPQMLGFGIYFARSIEDTKGKARQDGAIICATIRMGKVLLVERSDVSRVQDTDSWHQEYDTVYCKHPNPALDEFCIKSADQILEWVIVIDESCDRKVKKYGLDTEFSDTRCLCI</sequence>
<feature type="transmembrane region" description="Helical" evidence="1">
    <location>
        <begin position="45"/>
        <end position="69"/>
    </location>
</feature>